<evidence type="ECO:0000256" key="1">
    <source>
        <dbReference type="SAM" id="MobiDB-lite"/>
    </source>
</evidence>
<comment type="caution">
    <text evidence="2">The sequence shown here is derived from an EMBL/GenBank/DDBJ whole genome shotgun (WGS) entry which is preliminary data.</text>
</comment>
<name>A0AAV5K0F4_9ROSI</name>
<accession>A0AAV5K0F4</accession>
<protein>
    <submittedName>
        <fullName evidence="2">Uncharacterized protein</fullName>
    </submittedName>
</protein>
<keyword evidence="3" id="KW-1185">Reference proteome</keyword>
<proteinExistence type="predicted"/>
<dbReference type="EMBL" id="BPVZ01000047">
    <property type="protein sequence ID" value="GKV17122.1"/>
    <property type="molecule type" value="Genomic_DNA"/>
</dbReference>
<evidence type="ECO:0000313" key="2">
    <source>
        <dbReference type="EMBL" id="GKV17122.1"/>
    </source>
</evidence>
<dbReference type="Proteomes" id="UP001054252">
    <property type="component" value="Unassembled WGS sequence"/>
</dbReference>
<dbReference type="AlphaFoldDB" id="A0AAV5K0F4"/>
<evidence type="ECO:0000313" key="3">
    <source>
        <dbReference type="Proteomes" id="UP001054252"/>
    </source>
</evidence>
<organism evidence="2 3">
    <name type="scientific">Rubroshorea leprosula</name>
    <dbReference type="NCBI Taxonomy" id="152421"/>
    <lineage>
        <taxon>Eukaryota</taxon>
        <taxon>Viridiplantae</taxon>
        <taxon>Streptophyta</taxon>
        <taxon>Embryophyta</taxon>
        <taxon>Tracheophyta</taxon>
        <taxon>Spermatophyta</taxon>
        <taxon>Magnoliopsida</taxon>
        <taxon>eudicotyledons</taxon>
        <taxon>Gunneridae</taxon>
        <taxon>Pentapetalae</taxon>
        <taxon>rosids</taxon>
        <taxon>malvids</taxon>
        <taxon>Malvales</taxon>
        <taxon>Dipterocarpaceae</taxon>
        <taxon>Rubroshorea</taxon>
    </lineage>
</organism>
<feature type="region of interest" description="Disordered" evidence="1">
    <location>
        <begin position="1"/>
        <end position="24"/>
    </location>
</feature>
<gene>
    <name evidence="2" type="ORF">SLEP1_g27664</name>
</gene>
<sequence length="59" mass="7020">MDPAEQRVSHRKQPPHTILDNSVQSSQRVIPLQQIVTELQENQLTLQEKVERMERRIFL</sequence>
<reference evidence="2 3" key="1">
    <citation type="journal article" date="2021" name="Commun. Biol.">
        <title>The genome of Shorea leprosula (Dipterocarpaceae) highlights the ecological relevance of drought in aseasonal tropical rainforests.</title>
        <authorList>
            <person name="Ng K.K.S."/>
            <person name="Kobayashi M.J."/>
            <person name="Fawcett J.A."/>
            <person name="Hatakeyama M."/>
            <person name="Paape T."/>
            <person name="Ng C.H."/>
            <person name="Ang C.C."/>
            <person name="Tnah L.H."/>
            <person name="Lee C.T."/>
            <person name="Nishiyama T."/>
            <person name="Sese J."/>
            <person name="O'Brien M.J."/>
            <person name="Copetti D."/>
            <person name="Mohd Noor M.I."/>
            <person name="Ong R.C."/>
            <person name="Putra M."/>
            <person name="Sireger I.Z."/>
            <person name="Indrioko S."/>
            <person name="Kosugi Y."/>
            <person name="Izuno A."/>
            <person name="Isagi Y."/>
            <person name="Lee S.L."/>
            <person name="Shimizu K.K."/>
        </authorList>
    </citation>
    <scope>NUCLEOTIDE SEQUENCE [LARGE SCALE GENOMIC DNA]</scope>
    <source>
        <strain evidence="2">214</strain>
    </source>
</reference>